<feature type="region of interest" description="Disordered" evidence="2">
    <location>
        <begin position="835"/>
        <end position="867"/>
    </location>
</feature>
<reference evidence="4" key="1">
    <citation type="submission" date="2019-09" db="EMBL/GenBank/DDBJ databases">
        <title>Draft genome information of white flower Hibiscus syriacus.</title>
        <authorList>
            <person name="Kim Y.-M."/>
        </authorList>
    </citation>
    <scope>NUCLEOTIDE SEQUENCE [LARGE SCALE GENOMIC DNA]</scope>
    <source>
        <strain evidence="4">YM2019G1</strain>
    </source>
</reference>
<dbReference type="PANTHER" id="PTHR31476">
    <property type="entry name" value="PROTEIN WHAT'S THIS FACTOR 1 HOMOLOG, CHLOROPLASTIC"/>
    <property type="match status" value="1"/>
</dbReference>
<dbReference type="PANTHER" id="PTHR31476:SF12">
    <property type="entry name" value="UBIQUITIN CARBOXYL-TERMINAL HYDROLASE FAMILY PROTEIN"/>
    <property type="match status" value="1"/>
</dbReference>
<name>A0A6A3CVV4_HIBSY</name>
<sequence>MLKARVMGSGSSQERVGSFLGADRGASQPLDQIGRITVRAVLHFFRLSLQTLAAPFVEFCIVAPPFIIKVGSPAIPHDPFATPFAAIVVGGVINKPASFGLANPSLPPPCSAFRGRGKAYLLRDTAGLGCSWKRRLAVKPSPSVWVLPPFPCGGLPFKALARTNFCRGSSVHSLDGVNVTFLDSVASAFVADPTHMRHSKPCSLLPFSFFFKITELVNVSSGYGLFRLGRSIRVWVSVVGLRLSSSVVVFSRLASEPDLGSGVRPGCIRLVSRLLVRDFGEKCLKVDWITQSWTQVWVDPIFTFIMRITYVLAKAGPFVSVQLMSWWRNIVSLNVGMVEFLHKYPHVFELFEHPIRRNLCCKITQRMRSLIDEEENVVQEYEAELVQRVKKLLMMSRNGTLHVHALRLVRRELGFKIERRYREKLKNWQRFPYLKPYESKEVLKVSTCGGTERFEKRAVGIIHELLSLTVERCLKLTGCRNTRSMEDVEEIEERNGSVFRTYGGGRIDGDWDGSQTIQCPPAFILDELRLLNDWIAEGWLVFRHIPGYISVEADGLAISKSCLELRLRLKACSLFGVAFHVEMFQWSRWRDDQQAAYYNMLVAASPWMHGCFLPPPGSLKVNVDGSCSTSLSAATYGIVARDETRLVVAGQTRVVSAYDNPAIGLAAILLQRNSFSWPIRIRMLSVWRTATAHALARWAASTNTIISFGSSSHFLSKKTVKTHERQGLFRIKAWENKAAKIKDFQIVMADKGEGKKQQLAPKRSSNKDRHTKVEGRGRRIRMSALCAARISQLTRELGHKSDGETKQWLLQQAEPSIIAATESGTIPASVLAAAGGSVSSQPGASLSAGLHQKMEDFGGSSIGSGSE</sequence>
<evidence type="ECO:0000256" key="1">
    <source>
        <dbReference type="SAM" id="Coils"/>
    </source>
</evidence>
<feature type="coiled-coil region" evidence="1">
    <location>
        <begin position="364"/>
        <end position="391"/>
    </location>
</feature>
<dbReference type="GO" id="GO:0003723">
    <property type="term" value="F:RNA binding"/>
    <property type="evidence" value="ECO:0007669"/>
    <property type="project" value="InterPro"/>
</dbReference>
<dbReference type="AlphaFoldDB" id="A0A6A3CVV4"/>
<dbReference type="EMBL" id="VEPZ02000196">
    <property type="protein sequence ID" value="KAE8731482.1"/>
    <property type="molecule type" value="Genomic_DNA"/>
</dbReference>
<feature type="region of interest" description="Disordered" evidence="2">
    <location>
        <begin position="752"/>
        <end position="776"/>
    </location>
</feature>
<keyword evidence="5" id="KW-1185">Reference proteome</keyword>
<organism evidence="4 5">
    <name type="scientific">Hibiscus syriacus</name>
    <name type="common">Rose of Sharon</name>
    <dbReference type="NCBI Taxonomy" id="106335"/>
    <lineage>
        <taxon>Eukaryota</taxon>
        <taxon>Viridiplantae</taxon>
        <taxon>Streptophyta</taxon>
        <taxon>Embryophyta</taxon>
        <taxon>Tracheophyta</taxon>
        <taxon>Spermatophyta</taxon>
        <taxon>Magnoliopsida</taxon>
        <taxon>eudicotyledons</taxon>
        <taxon>Gunneridae</taxon>
        <taxon>Pentapetalae</taxon>
        <taxon>rosids</taxon>
        <taxon>malvids</taxon>
        <taxon>Malvales</taxon>
        <taxon>Malvaceae</taxon>
        <taxon>Malvoideae</taxon>
        <taxon>Hibiscus</taxon>
    </lineage>
</organism>
<dbReference type="InterPro" id="IPR017887">
    <property type="entry name" value="TF_TCP_subgr"/>
</dbReference>
<evidence type="ECO:0000259" key="3">
    <source>
        <dbReference type="PROSITE" id="PS51369"/>
    </source>
</evidence>
<keyword evidence="1" id="KW-0175">Coiled coil</keyword>
<gene>
    <name evidence="4" type="ORF">F3Y22_tig00002840pilonHSYRG01453</name>
</gene>
<dbReference type="Pfam" id="PF03634">
    <property type="entry name" value="TCP"/>
    <property type="match status" value="1"/>
</dbReference>
<dbReference type="InterPro" id="IPR045040">
    <property type="entry name" value="PORR_fam"/>
</dbReference>
<proteinExistence type="predicted"/>
<comment type="caution">
    <text evidence="4">The sequence shown here is derived from an EMBL/GenBank/DDBJ whole genome shotgun (WGS) entry which is preliminary data.</text>
</comment>
<feature type="domain" description="TCP" evidence="3">
    <location>
        <begin position="766"/>
        <end position="820"/>
    </location>
</feature>
<evidence type="ECO:0000313" key="5">
    <source>
        <dbReference type="Proteomes" id="UP000436088"/>
    </source>
</evidence>
<dbReference type="Pfam" id="PF11955">
    <property type="entry name" value="PORR"/>
    <property type="match status" value="1"/>
</dbReference>
<dbReference type="Proteomes" id="UP000436088">
    <property type="component" value="Unassembled WGS sequence"/>
</dbReference>
<feature type="compositionally biased region" description="Basic and acidic residues" evidence="2">
    <location>
        <begin position="765"/>
        <end position="776"/>
    </location>
</feature>
<evidence type="ECO:0000256" key="2">
    <source>
        <dbReference type="SAM" id="MobiDB-lite"/>
    </source>
</evidence>
<protein>
    <submittedName>
        <fullName evidence="4">Transcription factor TCP20</fullName>
    </submittedName>
</protein>
<accession>A0A6A3CVV4</accession>
<evidence type="ECO:0000313" key="4">
    <source>
        <dbReference type="EMBL" id="KAE8731482.1"/>
    </source>
</evidence>
<dbReference type="InterPro" id="IPR021099">
    <property type="entry name" value="PORR_domain"/>
</dbReference>
<dbReference type="PROSITE" id="PS51369">
    <property type="entry name" value="TCP"/>
    <property type="match status" value="1"/>
</dbReference>